<evidence type="ECO:0000259" key="5">
    <source>
        <dbReference type="SMART" id="SM00849"/>
    </source>
</evidence>
<reference evidence="6 7" key="1">
    <citation type="submission" date="2018-05" db="EMBL/GenBank/DDBJ databases">
        <title>Draft genome of Methanospirillum stamsii Pt1.</title>
        <authorList>
            <person name="Dueholm M.S."/>
            <person name="Nielsen P.H."/>
            <person name="Bakmann L.F."/>
            <person name="Otzen D.E."/>
        </authorList>
    </citation>
    <scope>NUCLEOTIDE SEQUENCE [LARGE SCALE GENOMIC DNA]</scope>
    <source>
        <strain evidence="6 7">Pt1</strain>
    </source>
</reference>
<keyword evidence="3 6" id="KW-0378">Hydrolase</keyword>
<dbReference type="GO" id="GO:0016787">
    <property type="term" value="F:hydrolase activity"/>
    <property type="evidence" value="ECO:0007669"/>
    <property type="project" value="UniProtKB-KW"/>
</dbReference>
<evidence type="ECO:0000313" key="7">
    <source>
        <dbReference type="Proteomes" id="UP000245934"/>
    </source>
</evidence>
<dbReference type="InterPro" id="IPR036866">
    <property type="entry name" value="RibonucZ/Hydroxyglut_hydro"/>
</dbReference>
<dbReference type="GO" id="GO:0046872">
    <property type="term" value="F:metal ion binding"/>
    <property type="evidence" value="ECO:0007669"/>
    <property type="project" value="UniProtKB-KW"/>
</dbReference>
<dbReference type="RefSeq" id="WP_109941847.1">
    <property type="nucleotide sequence ID" value="NZ_CP176366.1"/>
</dbReference>
<dbReference type="AlphaFoldDB" id="A0A2V2MXY2"/>
<dbReference type="SMART" id="SM00849">
    <property type="entry name" value="Lactamase_B"/>
    <property type="match status" value="1"/>
</dbReference>
<name>A0A2V2MXY2_9EURY</name>
<organism evidence="6 7">
    <name type="scientific">Methanospirillum stamsii</name>
    <dbReference type="NCBI Taxonomy" id="1277351"/>
    <lineage>
        <taxon>Archaea</taxon>
        <taxon>Methanobacteriati</taxon>
        <taxon>Methanobacteriota</taxon>
        <taxon>Stenosarchaea group</taxon>
        <taxon>Methanomicrobia</taxon>
        <taxon>Methanomicrobiales</taxon>
        <taxon>Methanospirillaceae</taxon>
        <taxon>Methanospirillum</taxon>
    </lineage>
</organism>
<evidence type="ECO:0000313" key="6">
    <source>
        <dbReference type="EMBL" id="PWR71110.1"/>
    </source>
</evidence>
<dbReference type="InterPro" id="IPR001279">
    <property type="entry name" value="Metallo-B-lactamas"/>
</dbReference>
<dbReference type="PANTHER" id="PTHR46233">
    <property type="entry name" value="HYDROXYACYLGLUTATHIONE HYDROLASE GLOC"/>
    <property type="match status" value="1"/>
</dbReference>
<feature type="domain" description="Metallo-beta-lactamase" evidence="5">
    <location>
        <begin position="2"/>
        <end position="167"/>
    </location>
</feature>
<protein>
    <submittedName>
        <fullName evidence="6">MBL fold metallo-hydrolase</fullName>
    </submittedName>
</protein>
<evidence type="ECO:0000256" key="3">
    <source>
        <dbReference type="ARBA" id="ARBA00022801"/>
    </source>
</evidence>
<dbReference type="Gene3D" id="3.60.15.10">
    <property type="entry name" value="Ribonuclease Z/Hydroxyacylglutathione hydrolase-like"/>
    <property type="match status" value="1"/>
</dbReference>
<dbReference type="Proteomes" id="UP000245934">
    <property type="component" value="Unassembled WGS sequence"/>
</dbReference>
<comment type="cofactor">
    <cofactor evidence="1">
        <name>Zn(2+)</name>
        <dbReference type="ChEBI" id="CHEBI:29105"/>
    </cofactor>
</comment>
<keyword evidence="7" id="KW-1185">Reference proteome</keyword>
<evidence type="ECO:0000256" key="2">
    <source>
        <dbReference type="ARBA" id="ARBA00022723"/>
    </source>
</evidence>
<evidence type="ECO:0000256" key="1">
    <source>
        <dbReference type="ARBA" id="ARBA00001947"/>
    </source>
</evidence>
<keyword evidence="2" id="KW-0479">Metal-binding</keyword>
<dbReference type="SUPFAM" id="SSF56281">
    <property type="entry name" value="Metallo-hydrolase/oxidoreductase"/>
    <property type="match status" value="1"/>
</dbReference>
<proteinExistence type="predicted"/>
<accession>A0A2V2MXY2</accession>
<dbReference type="InterPro" id="IPR051453">
    <property type="entry name" value="MBL_Glyoxalase_II"/>
</dbReference>
<dbReference type="GeneID" id="97608960"/>
<dbReference type="EMBL" id="QGMZ01000038">
    <property type="protein sequence ID" value="PWR71110.1"/>
    <property type="molecule type" value="Genomic_DNA"/>
</dbReference>
<dbReference type="PANTHER" id="PTHR46233:SF3">
    <property type="entry name" value="HYDROXYACYLGLUTATHIONE HYDROLASE GLOC"/>
    <property type="match status" value="1"/>
</dbReference>
<sequence>MYANAYVARETVLVDAGVTPMAIEAHRDSITHIILTHCHFDHIAYLPVIQKMTGAKVCIHEADAEGLRNDNLSLSMHFGAHSPGIIPDIILQDGDIIEGYKIIHTPGHTPGSICLYDAESRDLISGDTVFSDGAFGRYDFPGGSKSTLAQSLEKLTTLKVGGLYPGHGIPTRENGERFIRAAATLIHSTYG</sequence>
<dbReference type="CDD" id="cd06262">
    <property type="entry name" value="metallo-hydrolase-like_MBL-fold"/>
    <property type="match status" value="1"/>
</dbReference>
<keyword evidence="4" id="KW-0862">Zinc</keyword>
<comment type="caution">
    <text evidence="6">The sequence shown here is derived from an EMBL/GenBank/DDBJ whole genome shotgun (WGS) entry which is preliminary data.</text>
</comment>
<gene>
    <name evidence="6" type="ORF">DLD82_14360</name>
</gene>
<dbReference type="Pfam" id="PF00753">
    <property type="entry name" value="Lactamase_B"/>
    <property type="match status" value="1"/>
</dbReference>
<evidence type="ECO:0000256" key="4">
    <source>
        <dbReference type="ARBA" id="ARBA00022833"/>
    </source>
</evidence>